<keyword evidence="9 17" id="KW-0547">Nucleotide-binding</keyword>
<comment type="catalytic activity">
    <reaction evidence="15">
        <text>L-threonyl-[protein] + ATP = O-phospho-L-threonyl-[protein] + ADP + H(+)</text>
        <dbReference type="Rhea" id="RHEA:46608"/>
        <dbReference type="Rhea" id="RHEA-COMP:11060"/>
        <dbReference type="Rhea" id="RHEA-COMP:11605"/>
        <dbReference type="ChEBI" id="CHEBI:15378"/>
        <dbReference type="ChEBI" id="CHEBI:30013"/>
        <dbReference type="ChEBI" id="CHEBI:30616"/>
        <dbReference type="ChEBI" id="CHEBI:61977"/>
        <dbReference type="ChEBI" id="CHEBI:456216"/>
        <dbReference type="EC" id="2.7.11.1"/>
    </reaction>
</comment>
<dbReference type="GO" id="GO:0005886">
    <property type="term" value="C:plasma membrane"/>
    <property type="evidence" value="ECO:0007669"/>
    <property type="project" value="UniProtKB-SubCell"/>
</dbReference>
<evidence type="ECO:0000256" key="10">
    <source>
        <dbReference type="ARBA" id="ARBA00022777"/>
    </source>
</evidence>
<evidence type="ECO:0000256" key="1">
    <source>
        <dbReference type="ARBA" id="ARBA00004162"/>
    </source>
</evidence>
<dbReference type="InterPro" id="IPR032675">
    <property type="entry name" value="LRR_dom_sf"/>
</dbReference>
<evidence type="ECO:0000313" key="23">
    <source>
        <dbReference type="Proteomes" id="UP000092600"/>
    </source>
</evidence>
<dbReference type="GO" id="GO:0005524">
    <property type="term" value="F:ATP binding"/>
    <property type="evidence" value="ECO:0007669"/>
    <property type="project" value="UniProtKB-UniRule"/>
</dbReference>
<comment type="catalytic activity">
    <reaction evidence="16">
        <text>L-seryl-[protein] + ATP = O-phospho-L-seryl-[protein] + ADP + H(+)</text>
        <dbReference type="Rhea" id="RHEA:17989"/>
        <dbReference type="Rhea" id="RHEA-COMP:9863"/>
        <dbReference type="Rhea" id="RHEA-COMP:11604"/>
        <dbReference type="ChEBI" id="CHEBI:15378"/>
        <dbReference type="ChEBI" id="CHEBI:29999"/>
        <dbReference type="ChEBI" id="CHEBI:30616"/>
        <dbReference type="ChEBI" id="CHEBI:83421"/>
        <dbReference type="ChEBI" id="CHEBI:456216"/>
        <dbReference type="EC" id="2.7.11.1"/>
    </reaction>
</comment>
<evidence type="ECO:0000256" key="5">
    <source>
        <dbReference type="ARBA" id="ARBA00022679"/>
    </source>
</evidence>
<feature type="chain" id="PRO_5008286337" description="non-specific serine/threonine protein kinase" evidence="20">
    <location>
        <begin position="24"/>
        <end position="923"/>
    </location>
</feature>
<evidence type="ECO:0000256" key="19">
    <source>
        <dbReference type="SAM" id="Phobius"/>
    </source>
</evidence>
<keyword evidence="12 19" id="KW-1133">Transmembrane helix</keyword>
<dbReference type="FunFam" id="3.80.10.10:FF:000542">
    <property type="entry name" value="Leucine-rich repeat protein kinase family protein"/>
    <property type="match status" value="1"/>
</dbReference>
<evidence type="ECO:0000256" key="2">
    <source>
        <dbReference type="ARBA" id="ARBA00012513"/>
    </source>
</evidence>
<dbReference type="SUPFAM" id="SSF56112">
    <property type="entry name" value="Protein kinase-like (PK-like)"/>
    <property type="match status" value="1"/>
</dbReference>
<evidence type="ECO:0000256" key="3">
    <source>
        <dbReference type="ARBA" id="ARBA00022527"/>
    </source>
</evidence>
<dbReference type="PROSITE" id="PS00108">
    <property type="entry name" value="PROTEIN_KINASE_ST"/>
    <property type="match status" value="1"/>
</dbReference>
<dbReference type="PANTHER" id="PTHR45974">
    <property type="entry name" value="RECEPTOR-LIKE PROTEIN 55"/>
    <property type="match status" value="1"/>
</dbReference>
<protein>
    <recommendedName>
        <fullName evidence="2">non-specific serine/threonine protein kinase</fullName>
        <ecNumber evidence="2">2.7.11.1</ecNumber>
    </recommendedName>
</protein>
<evidence type="ECO:0000256" key="20">
    <source>
        <dbReference type="SAM" id="SignalP"/>
    </source>
</evidence>
<keyword evidence="3" id="KW-0723">Serine/threonine-protein kinase</keyword>
<keyword evidence="4" id="KW-0433">Leucine-rich repeat</keyword>
<sequence length="923" mass="100548">MATHRRLLLLLFFCLASVRAGLADTNSQDGSNPVLVLVAALQALMNNWQNVPPNWGQNSDPCGSQWDGIICTNGRITSLRLPSMSLKGQLPADIAQLSALNYLSTFRDLSSNPDLGGPLTPSIGNLKQLTTLILAGCSFTGNIPQELGNLGQLYFLALNSNNFTGRIPGTLGLLSNLNWFDVAENQLSGPLPVSSNSTPGLDLLVNTQHFHFNKNQLSGQLQEKLFNSKMILIHLLFDGNKFTGPIPTSVGLLQKLQILHLAGNELQGTVPDLSALTNLNYGFEQQYLRFFTCSALVLDIDISQCSRGGLTGKIPTSLFALPQLQQVVLATNTFNGTLNMSSNLGPDLQTVDFQDNAITQIDIASSYSNTLILVGNPVCLDSQYANGLFCQLKQKVVTPYTTSLAKCGNSSACPVDQSLSPQSCSCAYPYQGSLVFRAPLFADLTNSTLFQSLESSLWTKLELAPNAVYLSDLHFSSDGYLYIQVEFFSSTGASFNRSEIIRIGSDLTNQIWKAPPIFGPYYFLGYPYFSTGGSGGSSSMSTGVIAGISVACALLLIGLVVVGLYALRQRKARREAKTTNPFASWGVGGKDDGSAPQLKGARWFSFDEMKKCTNNFSGNNEIGAGGYGNVYKGVLTNGQIVAIKRAQQGSMQGALEFKTEIELLSRVHHKNLVGLVGFCFDQGEQMLRLKIALGAARGLAYLHELADPPIIHRDIKSTNILLDENLNAKVADFGLSKLVLDSQKGHVSTQVKGTLGYLDPEYYMTKQLSEKSDVYSFGVVMLELISSRLPIEKGKYIVREVRMAIDQYDQEYYGLQDIIDPLIKISVKLVGFRRFVQLAMECVEESASNRPTMNEVVKEIEIIMQNEGVSTTSNSAQSSATEFGNARGAPRHPYEEQVPIRDEGSSAFAYSGGYSYEVNVEPK</sequence>
<dbReference type="InterPro" id="IPR008271">
    <property type="entry name" value="Ser/Thr_kinase_AS"/>
</dbReference>
<name>A0A199W6S7_ANACO</name>
<evidence type="ECO:0000259" key="21">
    <source>
        <dbReference type="PROSITE" id="PS50011"/>
    </source>
</evidence>
<dbReference type="InterPro" id="IPR000719">
    <property type="entry name" value="Prot_kinase_dom"/>
</dbReference>
<dbReference type="PANTHER" id="PTHR45974:SF242">
    <property type="entry name" value="LEUCINE-RICH REPEAT PROTEIN KINASE FAMILY PROTEIN"/>
    <property type="match status" value="1"/>
</dbReference>
<dbReference type="InterPro" id="IPR001611">
    <property type="entry name" value="Leu-rich_rpt"/>
</dbReference>
<keyword evidence="8" id="KW-0677">Repeat</keyword>
<dbReference type="EMBL" id="LSRQ01000144">
    <property type="protein sequence ID" value="OAY85019.1"/>
    <property type="molecule type" value="Genomic_DNA"/>
</dbReference>
<dbReference type="Gene3D" id="1.10.510.10">
    <property type="entry name" value="Transferase(Phosphotransferase) domain 1"/>
    <property type="match status" value="1"/>
</dbReference>
<keyword evidence="6 19" id="KW-0812">Transmembrane</keyword>
<feature type="binding site" evidence="17">
    <location>
        <position position="644"/>
    </location>
    <ligand>
        <name>ATP</name>
        <dbReference type="ChEBI" id="CHEBI:30616"/>
    </ligand>
</feature>
<feature type="domain" description="Protein kinase" evidence="21">
    <location>
        <begin position="616"/>
        <end position="864"/>
    </location>
</feature>
<evidence type="ECO:0000256" key="14">
    <source>
        <dbReference type="ARBA" id="ARBA00023180"/>
    </source>
</evidence>
<evidence type="ECO:0000256" key="16">
    <source>
        <dbReference type="ARBA" id="ARBA00048679"/>
    </source>
</evidence>
<evidence type="ECO:0000256" key="17">
    <source>
        <dbReference type="PROSITE-ProRule" id="PRU10141"/>
    </source>
</evidence>
<keyword evidence="22" id="KW-0675">Receptor</keyword>
<evidence type="ECO:0000256" key="18">
    <source>
        <dbReference type="SAM" id="MobiDB-lite"/>
    </source>
</evidence>
<feature type="transmembrane region" description="Helical" evidence="19">
    <location>
        <begin position="544"/>
        <end position="567"/>
    </location>
</feature>
<keyword evidence="13 19" id="KW-0472">Membrane</keyword>
<feature type="compositionally biased region" description="Low complexity" evidence="18">
    <location>
        <begin position="870"/>
        <end position="881"/>
    </location>
</feature>
<dbReference type="PROSITE" id="PS50011">
    <property type="entry name" value="PROTEIN_KINASE_DOM"/>
    <property type="match status" value="1"/>
</dbReference>
<keyword evidence="14" id="KW-0325">Glycoprotein</keyword>
<reference evidence="22 23" key="1">
    <citation type="journal article" date="2016" name="DNA Res.">
        <title>The draft genome of MD-2 pineapple using hybrid error correction of long reads.</title>
        <authorList>
            <person name="Redwan R.M."/>
            <person name="Saidin A."/>
            <person name="Kumar S.V."/>
        </authorList>
    </citation>
    <scope>NUCLEOTIDE SEQUENCE [LARGE SCALE GENOMIC DNA]</scope>
    <source>
        <strain evidence="23">cv. MD2</strain>
        <tissue evidence="22">Leaf</tissue>
    </source>
</reference>
<dbReference type="Pfam" id="PF00560">
    <property type="entry name" value="LRR_1"/>
    <property type="match status" value="1"/>
</dbReference>
<evidence type="ECO:0000256" key="15">
    <source>
        <dbReference type="ARBA" id="ARBA00047899"/>
    </source>
</evidence>
<dbReference type="EC" id="2.7.11.1" evidence="2"/>
<evidence type="ECO:0000256" key="13">
    <source>
        <dbReference type="ARBA" id="ARBA00023136"/>
    </source>
</evidence>
<evidence type="ECO:0000256" key="12">
    <source>
        <dbReference type="ARBA" id="ARBA00022989"/>
    </source>
</evidence>
<dbReference type="Gene3D" id="3.80.10.10">
    <property type="entry name" value="Ribonuclease Inhibitor"/>
    <property type="match status" value="3"/>
</dbReference>
<dbReference type="SUPFAM" id="SSF52058">
    <property type="entry name" value="L domain-like"/>
    <property type="match status" value="1"/>
</dbReference>
<proteinExistence type="predicted"/>
<dbReference type="STRING" id="4615.A0A199W6S7"/>
<dbReference type="GO" id="GO:0004674">
    <property type="term" value="F:protein serine/threonine kinase activity"/>
    <property type="evidence" value="ECO:0007669"/>
    <property type="project" value="UniProtKB-KW"/>
</dbReference>
<evidence type="ECO:0000256" key="4">
    <source>
        <dbReference type="ARBA" id="ARBA00022614"/>
    </source>
</evidence>
<dbReference type="PROSITE" id="PS00107">
    <property type="entry name" value="PROTEIN_KINASE_ATP"/>
    <property type="match status" value="1"/>
</dbReference>
<dbReference type="SMART" id="SM00220">
    <property type="entry name" value="S_TKc"/>
    <property type="match status" value="1"/>
</dbReference>
<dbReference type="AlphaFoldDB" id="A0A199W6S7"/>
<keyword evidence="10 22" id="KW-0418">Kinase</keyword>
<dbReference type="Proteomes" id="UP000092600">
    <property type="component" value="Unassembled WGS sequence"/>
</dbReference>
<keyword evidence="5" id="KW-0808">Transferase</keyword>
<evidence type="ECO:0000256" key="11">
    <source>
        <dbReference type="ARBA" id="ARBA00022840"/>
    </source>
</evidence>
<dbReference type="FunFam" id="1.10.510.10:FF:000453">
    <property type="entry name" value="LRR receptor-like serine/threonine-protein kinase HSL2"/>
    <property type="match status" value="1"/>
</dbReference>
<evidence type="ECO:0000313" key="22">
    <source>
        <dbReference type="EMBL" id="OAY85019.1"/>
    </source>
</evidence>
<dbReference type="InterPro" id="IPR017441">
    <property type="entry name" value="Protein_kinase_ATP_BS"/>
</dbReference>
<dbReference type="FunFam" id="3.30.200.20:FF:000039">
    <property type="entry name" value="receptor-like protein kinase FERONIA"/>
    <property type="match status" value="1"/>
</dbReference>
<comment type="caution">
    <text evidence="22">The sequence shown here is derived from an EMBL/GenBank/DDBJ whole genome shotgun (WGS) entry which is preliminary data.</text>
</comment>
<evidence type="ECO:0000256" key="6">
    <source>
        <dbReference type="ARBA" id="ARBA00022692"/>
    </source>
</evidence>
<dbReference type="InterPro" id="IPR011009">
    <property type="entry name" value="Kinase-like_dom_sf"/>
</dbReference>
<organism evidence="22 23">
    <name type="scientific">Ananas comosus</name>
    <name type="common">Pineapple</name>
    <name type="synonym">Ananas ananas</name>
    <dbReference type="NCBI Taxonomy" id="4615"/>
    <lineage>
        <taxon>Eukaryota</taxon>
        <taxon>Viridiplantae</taxon>
        <taxon>Streptophyta</taxon>
        <taxon>Embryophyta</taxon>
        <taxon>Tracheophyta</taxon>
        <taxon>Spermatophyta</taxon>
        <taxon>Magnoliopsida</taxon>
        <taxon>Liliopsida</taxon>
        <taxon>Poales</taxon>
        <taxon>Bromeliaceae</taxon>
        <taxon>Bromelioideae</taxon>
        <taxon>Ananas</taxon>
    </lineage>
</organism>
<dbReference type="Pfam" id="PF07714">
    <property type="entry name" value="PK_Tyr_Ser-Thr"/>
    <property type="match status" value="1"/>
</dbReference>
<comment type="subcellular location">
    <subcellularLocation>
        <location evidence="1">Cell membrane</location>
        <topology evidence="1">Single-pass membrane protein</topology>
    </subcellularLocation>
</comment>
<feature type="region of interest" description="Disordered" evidence="18">
    <location>
        <begin position="870"/>
        <end position="898"/>
    </location>
</feature>
<dbReference type="FunFam" id="3.80.10.10:FF:000363">
    <property type="entry name" value="Leucine-rich repeat family protein"/>
    <property type="match status" value="1"/>
</dbReference>
<keyword evidence="11 17" id="KW-0067">ATP-binding</keyword>
<evidence type="ECO:0000256" key="8">
    <source>
        <dbReference type="ARBA" id="ARBA00022737"/>
    </source>
</evidence>
<accession>A0A199W6S7</accession>
<gene>
    <name evidence="22" type="ORF">ACMD2_08035</name>
</gene>
<dbReference type="Pfam" id="PF00069">
    <property type="entry name" value="Pkinase"/>
    <property type="match status" value="1"/>
</dbReference>
<evidence type="ECO:0000256" key="9">
    <source>
        <dbReference type="ARBA" id="ARBA00022741"/>
    </source>
</evidence>
<feature type="signal peptide" evidence="20">
    <location>
        <begin position="1"/>
        <end position="23"/>
    </location>
</feature>
<keyword evidence="7 20" id="KW-0732">Signal</keyword>
<dbReference type="InterPro" id="IPR001245">
    <property type="entry name" value="Ser-Thr/Tyr_kinase_cat_dom"/>
</dbReference>
<dbReference type="Gene3D" id="3.30.200.20">
    <property type="entry name" value="Phosphorylase Kinase, domain 1"/>
    <property type="match status" value="1"/>
</dbReference>
<evidence type="ECO:0000256" key="7">
    <source>
        <dbReference type="ARBA" id="ARBA00022729"/>
    </source>
</evidence>